<evidence type="ECO:0000256" key="1">
    <source>
        <dbReference type="SAM" id="MobiDB-lite"/>
    </source>
</evidence>
<feature type="region of interest" description="Disordered" evidence="1">
    <location>
        <begin position="49"/>
        <end position="113"/>
    </location>
</feature>
<evidence type="ECO:0000259" key="2">
    <source>
        <dbReference type="Pfam" id="PF03457"/>
    </source>
</evidence>
<gene>
    <name evidence="3" type="ORF">SEMRO_816_G206640.1</name>
</gene>
<dbReference type="Gene3D" id="6.10.140.530">
    <property type="match status" value="1"/>
</dbReference>
<evidence type="ECO:0000313" key="3">
    <source>
        <dbReference type="EMBL" id="CAB9516929.1"/>
    </source>
</evidence>
<comment type="caution">
    <text evidence="3">The sequence shown here is derived from an EMBL/GenBank/DDBJ whole genome shotgun (WGS) entry which is preliminary data.</text>
</comment>
<feature type="compositionally biased region" description="Basic and acidic residues" evidence="1">
    <location>
        <begin position="153"/>
        <end position="165"/>
    </location>
</feature>
<feature type="compositionally biased region" description="Basic residues" evidence="1">
    <location>
        <begin position="1"/>
        <end position="11"/>
    </location>
</feature>
<feature type="region of interest" description="Disordered" evidence="1">
    <location>
        <begin position="1"/>
        <end position="36"/>
    </location>
</feature>
<name>A0A9N8ED03_9STRA</name>
<feature type="domain" description="Helicase-associated" evidence="2">
    <location>
        <begin position="233"/>
        <end position="292"/>
    </location>
</feature>
<reference evidence="3" key="1">
    <citation type="submission" date="2020-06" db="EMBL/GenBank/DDBJ databases">
        <authorList>
            <consortium name="Plant Systems Biology data submission"/>
        </authorList>
    </citation>
    <scope>NUCLEOTIDE SEQUENCE</scope>
    <source>
        <strain evidence="3">D6</strain>
    </source>
</reference>
<feature type="region of interest" description="Disordered" evidence="1">
    <location>
        <begin position="132"/>
        <end position="221"/>
    </location>
</feature>
<protein>
    <recommendedName>
        <fullName evidence="2">Helicase-associated domain-containing protein</fullName>
    </recommendedName>
</protein>
<proteinExistence type="predicted"/>
<dbReference type="InterPro" id="IPR005114">
    <property type="entry name" value="Helicase_assoc"/>
</dbReference>
<dbReference type="EMBL" id="CAICTM010000815">
    <property type="protein sequence ID" value="CAB9516929.1"/>
    <property type="molecule type" value="Genomic_DNA"/>
</dbReference>
<dbReference type="AlphaFoldDB" id="A0A9N8ED03"/>
<keyword evidence="4" id="KW-1185">Reference proteome</keyword>
<dbReference type="Pfam" id="PF03457">
    <property type="entry name" value="HA"/>
    <property type="match status" value="1"/>
</dbReference>
<evidence type="ECO:0000313" key="4">
    <source>
        <dbReference type="Proteomes" id="UP001153069"/>
    </source>
</evidence>
<dbReference type="Proteomes" id="UP001153069">
    <property type="component" value="Unassembled WGS sequence"/>
</dbReference>
<sequence length="308" mass="34496">MPPTTRKRKRKVGDGNEGSSSGSKPRKKKETTRTVQKARVFFRDAFIAQNPGKEDDFDNAWKNWMDRKGDQPADGFPGVPGYASRQPASTNKRRKTTTTSTATKRRKANTPCTAATTVSVILCVCEQCTASRNAKKPATDKKGSKTPSAGMIKEPKKMPPKEPKKTQTKPRRGKDGKEPKNTKTKETKKPVAKNKNNKDEAPTNPPKYDPIKCYRPGRNANPTAKYARQKLFTWDDRIEQLTAWKNEHGHLKIPTNLGRPDRSLGLWLAAQRSLYSRDNIRQDRLDELRRLGANGFDGPNEVIPGEAG</sequence>
<organism evidence="3 4">
    <name type="scientific">Seminavis robusta</name>
    <dbReference type="NCBI Taxonomy" id="568900"/>
    <lineage>
        <taxon>Eukaryota</taxon>
        <taxon>Sar</taxon>
        <taxon>Stramenopiles</taxon>
        <taxon>Ochrophyta</taxon>
        <taxon>Bacillariophyta</taxon>
        <taxon>Bacillariophyceae</taxon>
        <taxon>Bacillariophycidae</taxon>
        <taxon>Naviculales</taxon>
        <taxon>Naviculaceae</taxon>
        <taxon>Seminavis</taxon>
    </lineage>
</organism>
<accession>A0A9N8ED03</accession>
<feature type="compositionally biased region" description="Basic and acidic residues" evidence="1">
    <location>
        <begin position="173"/>
        <end position="189"/>
    </location>
</feature>